<feature type="domain" description="tRNA wybutosine-synthesis" evidence="1">
    <location>
        <begin position="179"/>
        <end position="228"/>
    </location>
</feature>
<evidence type="ECO:0000259" key="1">
    <source>
        <dbReference type="Pfam" id="PF08608"/>
    </source>
</evidence>
<dbReference type="Pfam" id="PF11716">
    <property type="entry name" value="MDMPI_N"/>
    <property type="match status" value="1"/>
</dbReference>
<dbReference type="NCBIfam" id="TIGR03084">
    <property type="entry name" value="TIGR03084 family metal-binding protein"/>
    <property type="match status" value="1"/>
</dbReference>
<accession>A0A2P8I4K3</accession>
<name>A0A2P8I4K3_SACCR</name>
<dbReference type="SUPFAM" id="SSF109854">
    <property type="entry name" value="DinB/YfiT-like putative metalloenzymes"/>
    <property type="match status" value="1"/>
</dbReference>
<organism evidence="3 4">
    <name type="scientific">Saccharothrix carnea</name>
    <dbReference type="NCBI Taxonomy" id="1280637"/>
    <lineage>
        <taxon>Bacteria</taxon>
        <taxon>Bacillati</taxon>
        <taxon>Actinomycetota</taxon>
        <taxon>Actinomycetes</taxon>
        <taxon>Pseudonocardiales</taxon>
        <taxon>Pseudonocardiaceae</taxon>
        <taxon>Saccharothrix</taxon>
    </lineage>
</organism>
<dbReference type="EMBL" id="PYAX01000009">
    <property type="protein sequence ID" value="PSL53399.1"/>
    <property type="molecule type" value="Genomic_DNA"/>
</dbReference>
<reference evidence="3 4" key="1">
    <citation type="submission" date="2018-03" db="EMBL/GenBank/DDBJ databases">
        <title>Genomic Encyclopedia of Type Strains, Phase III (KMG-III): the genomes of soil and plant-associated and newly described type strains.</title>
        <authorList>
            <person name="Whitman W."/>
        </authorList>
    </citation>
    <scope>NUCLEOTIDE SEQUENCE [LARGE SCALE GENOMIC DNA]</scope>
    <source>
        <strain evidence="3 4">CGMCC 4.7097</strain>
    </source>
</reference>
<dbReference type="Proteomes" id="UP000241118">
    <property type="component" value="Unassembled WGS sequence"/>
</dbReference>
<evidence type="ECO:0000259" key="2">
    <source>
        <dbReference type="Pfam" id="PF11716"/>
    </source>
</evidence>
<evidence type="ECO:0000313" key="4">
    <source>
        <dbReference type="Proteomes" id="UP000241118"/>
    </source>
</evidence>
<dbReference type="Gene3D" id="1.20.120.450">
    <property type="entry name" value="dinb family like domain"/>
    <property type="match status" value="1"/>
</dbReference>
<dbReference type="InterPro" id="IPR017518">
    <property type="entry name" value="CHP03084"/>
</dbReference>
<dbReference type="InterPro" id="IPR017517">
    <property type="entry name" value="Maleyloyr_isom"/>
</dbReference>
<dbReference type="GO" id="GO:0046872">
    <property type="term" value="F:metal ion binding"/>
    <property type="evidence" value="ECO:0007669"/>
    <property type="project" value="InterPro"/>
</dbReference>
<dbReference type="AlphaFoldDB" id="A0A2P8I4K3"/>
<evidence type="ECO:0000313" key="3">
    <source>
        <dbReference type="EMBL" id="PSL53399.1"/>
    </source>
</evidence>
<protein>
    <submittedName>
        <fullName evidence="3">Uncharacterized protein (TIGR03084 family)</fullName>
    </submittedName>
</protein>
<dbReference type="Pfam" id="PF08608">
    <property type="entry name" value="Wyosine_form"/>
    <property type="match status" value="1"/>
</dbReference>
<gene>
    <name evidence="3" type="ORF">B0I31_109189</name>
</gene>
<sequence>MDVITALRATGDDFDRMIADLDDSEWSLPTPSPGWTVKHQVAHLISIFGMAGLAASDPDRFQAMTAGLSSDFNANVDGAMAPHLALDTPGLLARWHETKAKAIDALAAVPADTVVPWLVNPLPPAVLASAGMMELFGHGQDVADALGVHREWDDRLGFLVGFAVRTKDFGYLARGSEPPAEEFRFEITAPSGTLWSFGPEDAAQRVTGSAEDFCLLVTRRRHHADLDVRAEGEVAAHWLEIAQAYRGPAGEGRRPGQFTLSNVD</sequence>
<dbReference type="RefSeq" id="WP_106618107.1">
    <property type="nucleotide sequence ID" value="NZ_PYAX01000009.1"/>
</dbReference>
<keyword evidence="4" id="KW-1185">Reference proteome</keyword>
<dbReference type="InterPro" id="IPR034660">
    <property type="entry name" value="DinB/YfiT-like"/>
</dbReference>
<dbReference type="OrthoDB" id="113180at2"/>
<comment type="caution">
    <text evidence="3">The sequence shown here is derived from an EMBL/GenBank/DDBJ whole genome shotgun (WGS) entry which is preliminary data.</text>
</comment>
<dbReference type="InterPro" id="IPR013917">
    <property type="entry name" value="tRNA_wybutosine-synth"/>
</dbReference>
<dbReference type="NCBIfam" id="TIGR03083">
    <property type="entry name" value="maleylpyruvate isomerase family mycothiol-dependent enzyme"/>
    <property type="match status" value="1"/>
</dbReference>
<proteinExistence type="predicted"/>
<feature type="domain" description="Mycothiol-dependent maleylpyruvate isomerase metal-binding" evidence="2">
    <location>
        <begin position="7"/>
        <end position="143"/>
    </location>
</feature>
<dbReference type="InterPro" id="IPR024344">
    <property type="entry name" value="MDMPI_metal-binding"/>
</dbReference>